<proteinExistence type="predicted"/>
<organism evidence="1 2">
    <name type="scientific">Sporolactobacillus inulinus</name>
    <dbReference type="NCBI Taxonomy" id="2078"/>
    <lineage>
        <taxon>Bacteria</taxon>
        <taxon>Bacillati</taxon>
        <taxon>Bacillota</taxon>
        <taxon>Bacilli</taxon>
        <taxon>Bacillales</taxon>
        <taxon>Sporolactobacillaceae</taxon>
        <taxon>Sporolactobacillus</taxon>
    </lineage>
</organism>
<evidence type="ECO:0000313" key="2">
    <source>
        <dbReference type="Proteomes" id="UP000319716"/>
    </source>
</evidence>
<name>A0A4Y1Z9C0_9BACL</name>
<evidence type="ECO:0000313" key="1">
    <source>
        <dbReference type="EMBL" id="GAY75652.1"/>
    </source>
</evidence>
<accession>A0A4Y1Z9C0</accession>
<gene>
    <name evidence="1" type="ORF">NBRC111894_1206</name>
</gene>
<comment type="caution">
    <text evidence="1">The sequence shown here is derived from an EMBL/GenBank/DDBJ whole genome shotgun (WGS) entry which is preliminary data.</text>
</comment>
<dbReference type="AlphaFoldDB" id="A0A4Y1Z9C0"/>
<dbReference type="EMBL" id="BEXB01000007">
    <property type="protein sequence ID" value="GAY75652.1"/>
    <property type="molecule type" value="Genomic_DNA"/>
</dbReference>
<sequence>MHAKTGSAKLFHAPSVINQNKKVVGSVCYHQKMLTNVSFICDIY</sequence>
<dbReference type="Proteomes" id="UP000319716">
    <property type="component" value="Unassembled WGS sequence"/>
</dbReference>
<reference evidence="1 2" key="1">
    <citation type="submission" date="2017-11" db="EMBL/GenBank/DDBJ databases">
        <title>Draft Genome Sequence of Sporolactobacillus inulinus NBRC 111894 Isolated from Koso, a Japanese Sugar-Vegetable Fermented Beverage.</title>
        <authorList>
            <person name="Chiou T.Y."/>
            <person name="Oshima K."/>
            <person name="Suda W."/>
            <person name="Hattori M."/>
            <person name="Takahashi T."/>
        </authorList>
    </citation>
    <scope>NUCLEOTIDE SEQUENCE [LARGE SCALE GENOMIC DNA]</scope>
    <source>
        <strain evidence="1 2">NBRC111894</strain>
    </source>
</reference>
<protein>
    <submittedName>
        <fullName evidence="1">Uncharacterized protein</fullName>
    </submittedName>
</protein>